<keyword evidence="12" id="KW-0695">RNA-directed DNA polymerase</keyword>
<keyword evidence="6" id="KW-0547">Nucleotide-binding</keyword>
<gene>
    <name evidence="19" type="ORF">PHMEG_00017682</name>
</gene>
<feature type="compositionally biased region" description="Gly residues" evidence="17">
    <location>
        <begin position="192"/>
        <end position="204"/>
    </location>
</feature>
<dbReference type="GO" id="GO:0006508">
    <property type="term" value="P:proteolysis"/>
    <property type="evidence" value="ECO:0007669"/>
    <property type="project" value="UniProtKB-KW"/>
</dbReference>
<feature type="compositionally biased region" description="Low complexity" evidence="17">
    <location>
        <begin position="205"/>
        <end position="216"/>
    </location>
</feature>
<dbReference type="SUPFAM" id="SSF53098">
    <property type="entry name" value="Ribonuclease H-like"/>
    <property type="match status" value="1"/>
</dbReference>
<keyword evidence="5" id="KW-0479">Metal-binding</keyword>
<dbReference type="GO" id="GO:0015074">
    <property type="term" value="P:DNA integration"/>
    <property type="evidence" value="ECO:0007669"/>
    <property type="project" value="UniProtKB-KW"/>
</dbReference>
<dbReference type="Gene3D" id="3.30.420.10">
    <property type="entry name" value="Ribonuclease H-like superfamily/Ribonuclease H"/>
    <property type="match status" value="1"/>
</dbReference>
<evidence type="ECO:0000256" key="2">
    <source>
        <dbReference type="ARBA" id="ARBA00022612"/>
    </source>
</evidence>
<evidence type="ECO:0000259" key="18">
    <source>
        <dbReference type="PROSITE" id="PS50994"/>
    </source>
</evidence>
<keyword evidence="2" id="KW-1188">Viral release from host cell</keyword>
<dbReference type="InterPro" id="IPR036397">
    <property type="entry name" value="RNaseH_sf"/>
</dbReference>
<proteinExistence type="predicted"/>
<keyword evidence="15" id="KW-0233">DNA recombination</keyword>
<feature type="coiled-coil region" evidence="16">
    <location>
        <begin position="101"/>
        <end position="128"/>
    </location>
</feature>
<dbReference type="GO" id="GO:0006310">
    <property type="term" value="P:DNA recombination"/>
    <property type="evidence" value="ECO:0007669"/>
    <property type="project" value="UniProtKB-KW"/>
</dbReference>
<evidence type="ECO:0000256" key="11">
    <source>
        <dbReference type="ARBA" id="ARBA00022908"/>
    </source>
</evidence>
<evidence type="ECO:0000256" key="6">
    <source>
        <dbReference type="ARBA" id="ARBA00022741"/>
    </source>
</evidence>
<dbReference type="GO" id="GO:0003676">
    <property type="term" value="F:nucleic acid binding"/>
    <property type="evidence" value="ECO:0007669"/>
    <property type="project" value="InterPro"/>
</dbReference>
<evidence type="ECO:0000256" key="1">
    <source>
        <dbReference type="ARBA" id="ARBA00002180"/>
    </source>
</evidence>
<dbReference type="AlphaFoldDB" id="A0A225VW79"/>
<accession>A0A225VW79</accession>
<reference evidence="20" key="1">
    <citation type="submission" date="2017-03" db="EMBL/GenBank/DDBJ databases">
        <title>Phytopthora megakarya and P. palmivora, two closely related causual agents of cacao black pod achieved similar genome size and gene model numbers by different mechanisms.</title>
        <authorList>
            <person name="Ali S."/>
            <person name="Shao J."/>
            <person name="Larry D.J."/>
            <person name="Kronmiller B."/>
            <person name="Shen D."/>
            <person name="Strem M.D."/>
            <person name="Melnick R.L."/>
            <person name="Guiltinan M.J."/>
            <person name="Tyler B.M."/>
            <person name="Meinhardt L.W."/>
            <person name="Bailey B.A."/>
        </authorList>
    </citation>
    <scope>NUCLEOTIDE SEQUENCE [LARGE SCALE GENOMIC DNA]</scope>
    <source>
        <strain evidence="20">zdho120</strain>
    </source>
</reference>
<evidence type="ECO:0000256" key="5">
    <source>
        <dbReference type="ARBA" id="ARBA00022723"/>
    </source>
</evidence>
<keyword evidence="7" id="KW-0255">Endonuclease</keyword>
<keyword evidence="4" id="KW-0540">Nuclease</keyword>
<dbReference type="Pfam" id="PF22936">
    <property type="entry name" value="Pol_BBD"/>
    <property type="match status" value="1"/>
</dbReference>
<comment type="function">
    <text evidence="1">The aspartyl protease (PR) mediates the proteolytic cleavages of the Gag and Gag-Pol polyproteins after assembly of the VLP.</text>
</comment>
<evidence type="ECO:0000313" key="19">
    <source>
        <dbReference type="EMBL" id="OWZ09592.1"/>
    </source>
</evidence>
<dbReference type="InterPro" id="IPR012337">
    <property type="entry name" value="RNaseH-like_sf"/>
</dbReference>
<dbReference type="GO" id="GO:0008233">
    <property type="term" value="F:peptidase activity"/>
    <property type="evidence" value="ECO:0007669"/>
    <property type="project" value="UniProtKB-KW"/>
</dbReference>
<evidence type="ECO:0000256" key="12">
    <source>
        <dbReference type="ARBA" id="ARBA00022918"/>
    </source>
</evidence>
<comment type="caution">
    <text evidence="19">The sequence shown here is derived from an EMBL/GenBank/DDBJ whole genome shotgun (WGS) entry which is preliminary data.</text>
</comment>
<sequence length="689" mass="77787">MCTILDASNLLPPLLREERLEDQRNDAQRRCFEQRLRVAQRELVMALSEDIQGRFSSTINRADPILLWRTLGEHFDSNPGVNVVFLKRDMLNRRLQHDERLDSYIKDIDDYKTRLRRANQQLPEEEAVMILLSNTVGVYPAVVNEHEVRLARDETISWEQAIERLRLAEHSRQETERQQGRSVQRDVAYVGNRGGGGGRGGGGRSSSRSRGNNRNQPRGRARSPSRSPSPQGRNKRAKSKSSSRNRESVASRKAKSKCNACGRQGHWAGDRECSESSDSRGGQRPRSFAGIVTVKKVKPAAPATVLAVQETHVQRTASDKIEWILDNGAQASITRDLSLYTELHNDAVSELKFGNGTVERAQLGTVSILVKNQHTGKHEERLLEDVSYSKTAPYNLISQTYLQFRCGFKVTLSDDQLITWLTKDSLKLRFDYDRGHYRMWTSRTSKAVLSVKTSQVENPMALLHNRLGHANMDTIQAMAAQKYKFGINTQQQSFAPYECVPCIESKTKRMSYSRGPARVSKKLIKLCVDLCSVGVDTVSNANQFMLVVDEATRFKWGFLLKSKAEATTEIKALMLQLATKFPKHKTEVLFSDGGGEFINAELKAFCGERGIELRSSNPYSPQENSIVERSNQTVMRQVRSMLHATQLPPSLWGEAFLHAIETLNYTPTTALKNNMTPSPMRHYTDGVRT</sequence>
<evidence type="ECO:0000256" key="7">
    <source>
        <dbReference type="ARBA" id="ARBA00022759"/>
    </source>
</evidence>
<evidence type="ECO:0000256" key="10">
    <source>
        <dbReference type="ARBA" id="ARBA00022842"/>
    </source>
</evidence>
<keyword evidence="3" id="KW-0645">Protease</keyword>
<evidence type="ECO:0000256" key="9">
    <source>
        <dbReference type="ARBA" id="ARBA00022840"/>
    </source>
</evidence>
<keyword evidence="9" id="KW-0067">ATP-binding</keyword>
<evidence type="ECO:0000256" key="14">
    <source>
        <dbReference type="ARBA" id="ARBA00023113"/>
    </source>
</evidence>
<dbReference type="InterPro" id="IPR039537">
    <property type="entry name" value="Retrotran_Ty1/copia-like"/>
</dbReference>
<keyword evidence="8" id="KW-0378">Hydrolase</keyword>
<keyword evidence="13" id="KW-0808">Transferase</keyword>
<dbReference type="InterPro" id="IPR001584">
    <property type="entry name" value="Integrase_cat-core"/>
</dbReference>
<evidence type="ECO:0000256" key="16">
    <source>
        <dbReference type="SAM" id="Coils"/>
    </source>
</evidence>
<protein>
    <submittedName>
        <fullName evidence="19">Integrase, catalytic core protein</fullName>
    </submittedName>
</protein>
<feature type="compositionally biased region" description="Basic and acidic residues" evidence="17">
    <location>
        <begin position="170"/>
        <end position="179"/>
    </location>
</feature>
<keyword evidence="11" id="KW-0229">DNA integration</keyword>
<keyword evidence="20" id="KW-1185">Reference proteome</keyword>
<feature type="domain" description="Integrase catalytic" evidence="18">
    <location>
        <begin position="512"/>
        <end position="685"/>
    </location>
</feature>
<feature type="compositionally biased region" description="Basic and acidic residues" evidence="17">
    <location>
        <begin position="268"/>
        <end position="278"/>
    </location>
</feature>
<evidence type="ECO:0000313" key="20">
    <source>
        <dbReference type="Proteomes" id="UP000198211"/>
    </source>
</evidence>
<keyword evidence="16" id="KW-0175">Coiled coil</keyword>
<feature type="compositionally biased region" description="Basic residues" evidence="17">
    <location>
        <begin position="233"/>
        <end position="243"/>
    </location>
</feature>
<dbReference type="OrthoDB" id="129009at2759"/>
<evidence type="ECO:0000256" key="3">
    <source>
        <dbReference type="ARBA" id="ARBA00022670"/>
    </source>
</evidence>
<keyword evidence="14" id="KW-0917">Virion maturation</keyword>
<organism evidence="19 20">
    <name type="scientific">Phytophthora megakarya</name>
    <dbReference type="NCBI Taxonomy" id="4795"/>
    <lineage>
        <taxon>Eukaryota</taxon>
        <taxon>Sar</taxon>
        <taxon>Stramenopiles</taxon>
        <taxon>Oomycota</taxon>
        <taxon>Peronosporomycetes</taxon>
        <taxon>Peronosporales</taxon>
        <taxon>Peronosporaceae</taxon>
        <taxon>Phytophthora</taxon>
    </lineage>
</organism>
<evidence type="ECO:0000256" key="17">
    <source>
        <dbReference type="SAM" id="MobiDB-lite"/>
    </source>
</evidence>
<dbReference type="GO" id="GO:0003964">
    <property type="term" value="F:RNA-directed DNA polymerase activity"/>
    <property type="evidence" value="ECO:0007669"/>
    <property type="project" value="UniProtKB-KW"/>
</dbReference>
<evidence type="ECO:0000256" key="15">
    <source>
        <dbReference type="ARBA" id="ARBA00023172"/>
    </source>
</evidence>
<dbReference type="EMBL" id="NBNE01002731">
    <property type="protein sequence ID" value="OWZ09592.1"/>
    <property type="molecule type" value="Genomic_DNA"/>
</dbReference>
<evidence type="ECO:0000256" key="4">
    <source>
        <dbReference type="ARBA" id="ARBA00022722"/>
    </source>
</evidence>
<dbReference type="Pfam" id="PF14223">
    <property type="entry name" value="Retrotran_gag_2"/>
    <property type="match status" value="1"/>
</dbReference>
<dbReference type="Proteomes" id="UP000198211">
    <property type="component" value="Unassembled WGS sequence"/>
</dbReference>
<keyword evidence="13" id="KW-0548">Nucleotidyltransferase</keyword>
<dbReference type="InterPro" id="IPR054722">
    <property type="entry name" value="PolX-like_BBD"/>
</dbReference>
<dbReference type="PROSITE" id="PS50994">
    <property type="entry name" value="INTEGRASE"/>
    <property type="match status" value="1"/>
</dbReference>
<keyword evidence="10" id="KW-0460">Magnesium</keyword>
<dbReference type="GO" id="GO:0003887">
    <property type="term" value="F:DNA-directed DNA polymerase activity"/>
    <property type="evidence" value="ECO:0007669"/>
    <property type="project" value="UniProtKB-KW"/>
</dbReference>
<keyword evidence="13" id="KW-0239">DNA-directed DNA polymerase</keyword>
<dbReference type="GO" id="GO:0005524">
    <property type="term" value="F:ATP binding"/>
    <property type="evidence" value="ECO:0007669"/>
    <property type="project" value="UniProtKB-KW"/>
</dbReference>
<evidence type="ECO:0000256" key="13">
    <source>
        <dbReference type="ARBA" id="ARBA00022932"/>
    </source>
</evidence>
<feature type="region of interest" description="Disordered" evidence="17">
    <location>
        <begin position="170"/>
        <end position="286"/>
    </location>
</feature>
<dbReference type="PANTHER" id="PTHR42648">
    <property type="entry name" value="TRANSPOSASE, PUTATIVE-RELATED"/>
    <property type="match status" value="1"/>
</dbReference>
<name>A0A225VW79_9STRA</name>
<dbReference type="GO" id="GO:0004519">
    <property type="term" value="F:endonuclease activity"/>
    <property type="evidence" value="ECO:0007669"/>
    <property type="project" value="UniProtKB-KW"/>
</dbReference>
<dbReference type="GO" id="GO:0046872">
    <property type="term" value="F:metal ion binding"/>
    <property type="evidence" value="ECO:0007669"/>
    <property type="project" value="UniProtKB-KW"/>
</dbReference>
<evidence type="ECO:0000256" key="8">
    <source>
        <dbReference type="ARBA" id="ARBA00022801"/>
    </source>
</evidence>
<dbReference type="PANTHER" id="PTHR42648:SF11">
    <property type="entry name" value="TRANSPOSON TY4-P GAG-POL POLYPROTEIN"/>
    <property type="match status" value="1"/>
</dbReference>